<gene>
    <name evidence="1" type="ORF">ASZ90_018900</name>
</gene>
<evidence type="ECO:0000313" key="1">
    <source>
        <dbReference type="EMBL" id="KUG03655.1"/>
    </source>
</evidence>
<dbReference type="InterPro" id="IPR036866">
    <property type="entry name" value="RibonucZ/Hydroxyglut_hydro"/>
</dbReference>
<dbReference type="GO" id="GO:0016787">
    <property type="term" value="F:hydrolase activity"/>
    <property type="evidence" value="ECO:0007669"/>
    <property type="project" value="UniProtKB-KW"/>
</dbReference>
<keyword evidence="1" id="KW-0378">Hydrolase</keyword>
<dbReference type="EMBL" id="LNQE01001872">
    <property type="protein sequence ID" value="KUG03655.1"/>
    <property type="molecule type" value="Genomic_DNA"/>
</dbReference>
<sequence length="122" mass="14564">MCLSDAGGYQITDDFIFPIFFQNFDMYIESIERMSTYPTRVLALPHGQIWTGVSVHLFYRRALEAAHKAFKCIRHMLEDGLEISEIEERLYKRYYRDDLMIYTPENIRLCVKLQVQRVKECL</sequence>
<accession>A0A0W8E4Q2</accession>
<dbReference type="AlphaFoldDB" id="A0A0W8E4Q2"/>
<proteinExistence type="predicted"/>
<comment type="caution">
    <text evidence="1">The sequence shown here is derived from an EMBL/GenBank/DDBJ whole genome shotgun (WGS) entry which is preliminary data.</text>
</comment>
<protein>
    <submittedName>
        <fullName evidence="1">Zn-dependent hydrolase including glyoxylase-like protein</fullName>
    </submittedName>
</protein>
<reference evidence="1" key="1">
    <citation type="journal article" date="2015" name="Proc. Natl. Acad. Sci. U.S.A.">
        <title>Networks of energetic and metabolic interactions define dynamics in microbial communities.</title>
        <authorList>
            <person name="Embree M."/>
            <person name="Liu J.K."/>
            <person name="Al-Bassam M.M."/>
            <person name="Zengler K."/>
        </authorList>
    </citation>
    <scope>NUCLEOTIDE SEQUENCE</scope>
</reference>
<dbReference type="Gene3D" id="3.60.15.10">
    <property type="entry name" value="Ribonuclease Z/Hydroxyacylglutathione hydrolase-like"/>
    <property type="match status" value="1"/>
</dbReference>
<organism evidence="1">
    <name type="scientific">hydrocarbon metagenome</name>
    <dbReference type="NCBI Taxonomy" id="938273"/>
    <lineage>
        <taxon>unclassified sequences</taxon>
        <taxon>metagenomes</taxon>
        <taxon>ecological metagenomes</taxon>
    </lineage>
</organism>
<name>A0A0W8E4Q2_9ZZZZ</name>
<dbReference type="SUPFAM" id="SSF56281">
    <property type="entry name" value="Metallo-hydrolase/oxidoreductase"/>
    <property type="match status" value="1"/>
</dbReference>